<feature type="transmembrane region" description="Helical" evidence="1">
    <location>
        <begin position="53"/>
        <end position="86"/>
    </location>
</feature>
<organism evidence="2 3">
    <name type="scientific">Acinetobacter baumannii</name>
    <dbReference type="NCBI Taxonomy" id="470"/>
    <lineage>
        <taxon>Bacteria</taxon>
        <taxon>Pseudomonadati</taxon>
        <taxon>Pseudomonadota</taxon>
        <taxon>Gammaproteobacteria</taxon>
        <taxon>Moraxellales</taxon>
        <taxon>Moraxellaceae</taxon>
        <taxon>Acinetobacter</taxon>
        <taxon>Acinetobacter calcoaceticus/baumannii complex</taxon>
    </lineage>
</organism>
<accession>A0A6I4IMI7</accession>
<evidence type="ECO:0000313" key="2">
    <source>
        <dbReference type="EMBL" id="MVM94454.1"/>
    </source>
</evidence>
<keyword evidence="1" id="KW-0472">Membrane</keyword>
<keyword evidence="1" id="KW-1133">Transmembrane helix</keyword>
<name>A0A6I4IMI7_ACIBA</name>
<gene>
    <name evidence="2" type="ORF">GNY86_23250</name>
</gene>
<feature type="non-terminal residue" evidence="2">
    <location>
        <position position="1"/>
    </location>
</feature>
<evidence type="ECO:0000313" key="3">
    <source>
        <dbReference type="Proteomes" id="UP000439424"/>
    </source>
</evidence>
<keyword evidence="1" id="KW-0812">Transmembrane</keyword>
<dbReference type="GO" id="GO:0016874">
    <property type="term" value="F:ligase activity"/>
    <property type="evidence" value="ECO:0007669"/>
    <property type="project" value="UniProtKB-KW"/>
</dbReference>
<proteinExistence type="predicted"/>
<sequence>LAAILLGFAWLSPFHYNPWVMFSSEMSTFAAGLSVLAVLFYQNIKIPRAQLLLLPFTLIPVVQWAFGLVFDFSTALLSSLYLLGFWFMV</sequence>
<keyword evidence="2" id="KW-0436">Ligase</keyword>
<feature type="non-terminal residue" evidence="2">
    <location>
        <position position="89"/>
    </location>
</feature>
<dbReference type="Proteomes" id="UP000439424">
    <property type="component" value="Unassembled WGS sequence"/>
</dbReference>
<comment type="caution">
    <text evidence="2">The sequence shown here is derived from an EMBL/GenBank/DDBJ whole genome shotgun (WGS) entry which is preliminary data.</text>
</comment>
<dbReference type="EMBL" id="WPIP01000823">
    <property type="protein sequence ID" value="MVM94454.1"/>
    <property type="molecule type" value="Genomic_DNA"/>
</dbReference>
<dbReference type="AlphaFoldDB" id="A0A6I4IMI7"/>
<feature type="transmembrane region" description="Helical" evidence="1">
    <location>
        <begin position="20"/>
        <end position="41"/>
    </location>
</feature>
<protein>
    <submittedName>
        <fullName evidence="2">O-antigen ligase family protein</fullName>
    </submittedName>
</protein>
<reference evidence="2 3" key="1">
    <citation type="submission" date="2019-11" db="EMBL/GenBank/DDBJ databases">
        <title>Multidrug-resistant Acinetobacter baumannii moving toward extensively drug-resistant over fifteen years in South of Brazil.</title>
        <authorList>
            <person name="Fedrigo N.H."/>
            <person name="Cerdeira L."/>
            <person name="Fuga B."/>
            <person name="Marini P.V.B."/>
            <person name="Shinohara D.R."/>
            <person name="Carrara-Marroni F.E."/>
            <person name="Lincopan N."/>
            <person name="Tognim M.C.B."/>
        </authorList>
    </citation>
    <scope>NUCLEOTIDE SEQUENCE [LARGE SCALE GENOMIC DNA]</scope>
    <source>
        <strain evidence="2 3">Ac576</strain>
    </source>
</reference>
<evidence type="ECO:0000256" key="1">
    <source>
        <dbReference type="SAM" id="Phobius"/>
    </source>
</evidence>